<reference evidence="2" key="1">
    <citation type="journal article" date="2024" name="Proc. Natl. Acad. Sci. U.S.A.">
        <title>Extraordinary preservation of gene collinearity over three hundred million years revealed in homosporous lycophytes.</title>
        <authorList>
            <person name="Li C."/>
            <person name="Wickell D."/>
            <person name="Kuo L.Y."/>
            <person name="Chen X."/>
            <person name="Nie B."/>
            <person name="Liao X."/>
            <person name="Peng D."/>
            <person name="Ji J."/>
            <person name="Jenkins J."/>
            <person name="Williams M."/>
            <person name="Shu S."/>
            <person name="Plott C."/>
            <person name="Barry K."/>
            <person name="Rajasekar S."/>
            <person name="Grimwood J."/>
            <person name="Han X."/>
            <person name="Sun S."/>
            <person name="Hou Z."/>
            <person name="He W."/>
            <person name="Dai G."/>
            <person name="Sun C."/>
            <person name="Schmutz J."/>
            <person name="Leebens-Mack J.H."/>
            <person name="Li F.W."/>
            <person name="Wang L."/>
        </authorList>
    </citation>
    <scope>NUCLEOTIDE SEQUENCE [LARGE SCALE GENOMIC DNA]</scope>
    <source>
        <strain evidence="2">cv. PW_Plant_1</strain>
    </source>
</reference>
<organism evidence="1 2">
    <name type="scientific">Diphasiastrum complanatum</name>
    <name type="common">Issler's clubmoss</name>
    <name type="synonym">Lycopodium complanatum</name>
    <dbReference type="NCBI Taxonomy" id="34168"/>
    <lineage>
        <taxon>Eukaryota</taxon>
        <taxon>Viridiplantae</taxon>
        <taxon>Streptophyta</taxon>
        <taxon>Embryophyta</taxon>
        <taxon>Tracheophyta</taxon>
        <taxon>Lycopodiopsida</taxon>
        <taxon>Lycopodiales</taxon>
        <taxon>Lycopodiaceae</taxon>
        <taxon>Lycopodioideae</taxon>
        <taxon>Diphasiastrum</taxon>
    </lineage>
</organism>
<name>A0ACC2DYX6_DIPCM</name>
<sequence>MLNLCLLLVVARGNRLQRSVAAGVGRKRKTNECITPLHVQSILAQSFMQLSTPCGCLMRLAFYVCHNFCVRGYVEMYNLMVSDFEIMYDHMGKFVRFHERSSKNHKVDLLHCQPVTCYFPDVVATFEAYFDHLPKWLAEDGSSCPLFLRGIDGELSNPSVRLNAMGVPAEIGMKLTGHTSREGYMRYNTDAGIAECSFGYTWYWWRCFLAGCTDMKMFSCLANLILEIRFLQFAVLPQRIA</sequence>
<accession>A0ACC2DYX6</accession>
<proteinExistence type="predicted"/>
<dbReference type="EMBL" id="CM055095">
    <property type="protein sequence ID" value="KAJ7559543.1"/>
    <property type="molecule type" value="Genomic_DNA"/>
</dbReference>
<protein>
    <submittedName>
        <fullName evidence="1">Uncharacterized protein</fullName>
    </submittedName>
</protein>
<evidence type="ECO:0000313" key="1">
    <source>
        <dbReference type="EMBL" id="KAJ7559543.1"/>
    </source>
</evidence>
<evidence type="ECO:0000313" key="2">
    <source>
        <dbReference type="Proteomes" id="UP001162992"/>
    </source>
</evidence>
<comment type="caution">
    <text evidence="1">The sequence shown here is derived from an EMBL/GenBank/DDBJ whole genome shotgun (WGS) entry which is preliminary data.</text>
</comment>
<keyword evidence="2" id="KW-1185">Reference proteome</keyword>
<dbReference type="Proteomes" id="UP001162992">
    <property type="component" value="Chromosome 4"/>
</dbReference>
<gene>
    <name evidence="1" type="ORF">O6H91_04G090100</name>
</gene>